<dbReference type="EMBL" id="KP136319">
    <property type="protein sequence ID" value="AJF98367.1"/>
    <property type="molecule type" value="Genomic_DNA"/>
</dbReference>
<evidence type="ECO:0000256" key="1">
    <source>
        <dbReference type="ARBA" id="ARBA00004613"/>
    </source>
</evidence>
<accession>A0A0B5JEX6</accession>
<dbReference type="KEGG" id="vg:23463284"/>
<feature type="region of interest" description="Disordered" evidence="3">
    <location>
        <begin position="93"/>
        <end position="124"/>
    </location>
</feature>
<evidence type="ECO:0000256" key="2">
    <source>
        <dbReference type="ARBA" id="ARBA00022525"/>
    </source>
</evidence>
<dbReference type="PANTHER" id="PTHR15427:SF33">
    <property type="entry name" value="COLLAGEN IV NC1 DOMAIN-CONTAINING PROTEIN"/>
    <property type="match status" value="1"/>
</dbReference>
<organism evidence="4 5">
    <name type="scientific">Pandoravirus inopinatum</name>
    <dbReference type="NCBI Taxonomy" id="1605721"/>
    <lineage>
        <taxon>Viruses</taxon>
        <taxon>Pandoravirus</taxon>
    </lineage>
</organism>
<evidence type="ECO:0000313" key="5">
    <source>
        <dbReference type="Proteomes" id="UP000202511"/>
    </source>
</evidence>
<feature type="compositionally biased region" description="Gly residues" evidence="3">
    <location>
        <begin position="103"/>
        <end position="112"/>
    </location>
</feature>
<dbReference type="SUPFAM" id="SSF49842">
    <property type="entry name" value="TNF-like"/>
    <property type="match status" value="1"/>
</dbReference>
<keyword evidence="2" id="KW-0964">Secreted</keyword>
<dbReference type="PANTHER" id="PTHR15427">
    <property type="entry name" value="EMILIN ELASTIN MICROFIBRIL INTERFACE-LOCATED PROTEIN ELASTIN MICROFIBRIL INTERFACER"/>
    <property type="match status" value="1"/>
</dbReference>
<dbReference type="RefSeq" id="YP_009120602.1">
    <property type="nucleotide sequence ID" value="NC_026440.1"/>
</dbReference>
<dbReference type="Gene3D" id="2.60.120.40">
    <property type="match status" value="1"/>
</dbReference>
<dbReference type="InterPro" id="IPR008983">
    <property type="entry name" value="Tumour_necrosis_fac-like_dom"/>
</dbReference>
<dbReference type="InterPro" id="IPR008160">
    <property type="entry name" value="Collagen"/>
</dbReference>
<dbReference type="GeneID" id="23463284"/>
<dbReference type="Proteomes" id="UP000202511">
    <property type="component" value="Segment"/>
</dbReference>
<sequence length="285" mass="28176">MFKSAVVVPRGGRTNTVQTATCVATRDDLDDPQRVSLYGVHLAPRGSADSLHHCLPCVTIKVPGAVGRPGSTGPVGPAGPPGAVGMIGAQGPAGVQGTRGPTGPAGTGGQEGPAGETGLAGPTGPPGVPATVDTVAFRANNNVTNTIDGGPATAALLFNDESYDIANGAPANNYNAATSTFTAPLDGVYRFDITANIVRDEGDALVILSLTSTSGAAPIQRWVTVTDTAGVTDADGATLSGDFLLLAGQSVAATITVVTTSEVTFPAGPPISVFSGSLVAPVPPP</sequence>
<dbReference type="Pfam" id="PF01391">
    <property type="entry name" value="Collagen"/>
    <property type="match status" value="1"/>
</dbReference>
<evidence type="ECO:0000256" key="3">
    <source>
        <dbReference type="SAM" id="MobiDB-lite"/>
    </source>
</evidence>
<comment type="subcellular location">
    <subcellularLocation>
        <location evidence="1">Secreted</location>
    </subcellularLocation>
</comment>
<reference evidence="4 5" key="1">
    <citation type="journal article" date="2015" name="Parasitol. Res.">
        <title>Viruses in close associations with free-living amoebae.</title>
        <authorList>
            <person name="Scheid P."/>
        </authorList>
    </citation>
    <scope>NUCLEOTIDE SEQUENCE [LARGE SCALE GENOMIC DNA]</scope>
    <source>
        <strain evidence="4">KlaHel</strain>
    </source>
</reference>
<evidence type="ECO:0000313" key="4">
    <source>
        <dbReference type="EMBL" id="AJF98367.1"/>
    </source>
</evidence>
<protein>
    <recommendedName>
        <fullName evidence="6">Collagen triple helix repeat motif-containing protein</fullName>
    </recommendedName>
</protein>
<evidence type="ECO:0008006" key="6">
    <source>
        <dbReference type="Google" id="ProtNLM"/>
    </source>
</evidence>
<dbReference type="InterPro" id="IPR050392">
    <property type="entry name" value="Collagen/C1q_domain"/>
</dbReference>
<proteinExistence type="predicted"/>
<name>A0A0B5JEX6_9VIRU</name>
<feature type="compositionally biased region" description="Low complexity" evidence="3">
    <location>
        <begin position="113"/>
        <end position="122"/>
    </location>
</feature>